<evidence type="ECO:0000256" key="1">
    <source>
        <dbReference type="ARBA" id="ARBA00022571"/>
    </source>
</evidence>
<evidence type="ECO:0000313" key="8">
    <source>
        <dbReference type="EMBL" id="ANV98418.1"/>
    </source>
</evidence>
<dbReference type="SMART" id="SM00859">
    <property type="entry name" value="Semialdhyde_dh"/>
    <property type="match status" value="1"/>
</dbReference>
<comment type="subcellular location">
    <subcellularLocation>
        <location evidence="5">Cytoplasm</location>
    </subcellularLocation>
</comment>
<keyword evidence="9" id="KW-1185">Reference proteome</keyword>
<dbReference type="Pfam" id="PF01118">
    <property type="entry name" value="Semialdhyde_dh"/>
    <property type="match status" value="1"/>
</dbReference>
<dbReference type="InterPro" id="IPR036291">
    <property type="entry name" value="NAD(P)-bd_dom_sf"/>
</dbReference>
<evidence type="ECO:0000313" key="9">
    <source>
        <dbReference type="Proteomes" id="UP000092884"/>
    </source>
</evidence>
<organism evidence="8 9">
    <name type="scientific">Helicobacter enhydrae</name>
    <dbReference type="NCBI Taxonomy" id="222136"/>
    <lineage>
        <taxon>Bacteria</taxon>
        <taxon>Pseudomonadati</taxon>
        <taxon>Campylobacterota</taxon>
        <taxon>Epsilonproteobacteria</taxon>
        <taxon>Campylobacterales</taxon>
        <taxon>Helicobacteraceae</taxon>
        <taxon>Helicobacter</taxon>
    </lineage>
</organism>
<evidence type="ECO:0000256" key="5">
    <source>
        <dbReference type="HAMAP-Rule" id="MF_00150"/>
    </source>
</evidence>
<comment type="catalytic activity">
    <reaction evidence="5">
        <text>N-acetyl-L-glutamate 5-semialdehyde + phosphate + NADP(+) = N-acetyl-L-glutamyl 5-phosphate + NADPH + H(+)</text>
        <dbReference type="Rhea" id="RHEA:21588"/>
        <dbReference type="ChEBI" id="CHEBI:15378"/>
        <dbReference type="ChEBI" id="CHEBI:29123"/>
        <dbReference type="ChEBI" id="CHEBI:43474"/>
        <dbReference type="ChEBI" id="CHEBI:57783"/>
        <dbReference type="ChEBI" id="CHEBI:57936"/>
        <dbReference type="ChEBI" id="CHEBI:58349"/>
        <dbReference type="EC" id="1.2.1.38"/>
    </reaction>
</comment>
<dbReference type="GO" id="GO:0070401">
    <property type="term" value="F:NADP+ binding"/>
    <property type="evidence" value="ECO:0007669"/>
    <property type="project" value="InterPro"/>
</dbReference>
<dbReference type="OrthoDB" id="9801289at2"/>
<dbReference type="InterPro" id="IPR023013">
    <property type="entry name" value="AGPR_AS"/>
</dbReference>
<evidence type="ECO:0000256" key="3">
    <source>
        <dbReference type="ARBA" id="ARBA00022857"/>
    </source>
</evidence>
<dbReference type="EC" id="1.2.1.38" evidence="5"/>
<proteinExistence type="inferred from homology"/>
<dbReference type="InterPro" id="IPR000706">
    <property type="entry name" value="AGPR_type-1"/>
</dbReference>
<evidence type="ECO:0000259" key="7">
    <source>
        <dbReference type="SMART" id="SM00859"/>
    </source>
</evidence>
<dbReference type="SUPFAM" id="SSF55347">
    <property type="entry name" value="Glyceraldehyde-3-phosphate dehydrogenase-like, C-terminal domain"/>
    <property type="match status" value="1"/>
</dbReference>
<evidence type="ECO:0000256" key="4">
    <source>
        <dbReference type="ARBA" id="ARBA00023002"/>
    </source>
</evidence>
<dbReference type="PANTHER" id="PTHR32338:SF10">
    <property type="entry name" value="N-ACETYL-GAMMA-GLUTAMYL-PHOSPHATE REDUCTASE, CHLOROPLASTIC-RELATED"/>
    <property type="match status" value="1"/>
</dbReference>
<dbReference type="GO" id="GO:0005737">
    <property type="term" value="C:cytoplasm"/>
    <property type="evidence" value="ECO:0007669"/>
    <property type="project" value="UniProtKB-SubCell"/>
</dbReference>
<dbReference type="InterPro" id="IPR058924">
    <property type="entry name" value="AGPR_dimerisation_dom"/>
</dbReference>
<dbReference type="PROSITE" id="PS01224">
    <property type="entry name" value="ARGC"/>
    <property type="match status" value="1"/>
</dbReference>
<dbReference type="GO" id="GO:0003942">
    <property type="term" value="F:N-acetyl-gamma-glutamyl-phosphate reductase activity"/>
    <property type="evidence" value="ECO:0007669"/>
    <property type="project" value="UniProtKB-UniRule"/>
</dbReference>
<dbReference type="NCBIfam" id="TIGR01850">
    <property type="entry name" value="argC"/>
    <property type="match status" value="1"/>
</dbReference>
<dbReference type="SUPFAM" id="SSF51735">
    <property type="entry name" value="NAD(P)-binding Rossmann-fold domains"/>
    <property type="match status" value="1"/>
</dbReference>
<name>A0A1B1U6M9_9HELI</name>
<keyword evidence="1 5" id="KW-0055">Arginine biosynthesis</keyword>
<dbReference type="Proteomes" id="UP000092884">
    <property type="component" value="Chromosome"/>
</dbReference>
<comment type="similarity">
    <text evidence="5">Belongs to the NAGSA dehydrogenase family. Type 1 subfamily.</text>
</comment>
<feature type="domain" description="Semialdehyde dehydrogenase NAD-binding" evidence="7">
    <location>
        <begin position="5"/>
        <end position="141"/>
    </location>
</feature>
<comment type="pathway">
    <text evidence="5">Amino-acid biosynthesis; L-arginine biosynthesis; N(2)-acetyl-L-ornithine from L-glutamate: step 3/4.</text>
</comment>
<gene>
    <name evidence="5" type="primary">argC</name>
    <name evidence="8" type="ORF">BBW65_06240</name>
</gene>
<evidence type="ECO:0000256" key="6">
    <source>
        <dbReference type="PROSITE-ProRule" id="PRU10010"/>
    </source>
</evidence>
<keyword evidence="2 5" id="KW-0028">Amino-acid biosynthesis</keyword>
<dbReference type="PANTHER" id="PTHR32338">
    <property type="entry name" value="N-ACETYL-GAMMA-GLUTAMYL-PHOSPHATE REDUCTASE, CHLOROPLASTIC-RELATED-RELATED"/>
    <property type="match status" value="1"/>
</dbReference>
<dbReference type="UniPathway" id="UPA00068">
    <property type="reaction ID" value="UER00108"/>
</dbReference>
<dbReference type="EMBL" id="CP016503">
    <property type="protein sequence ID" value="ANV98418.1"/>
    <property type="molecule type" value="Genomic_DNA"/>
</dbReference>
<dbReference type="GO" id="GO:0051287">
    <property type="term" value="F:NAD binding"/>
    <property type="evidence" value="ECO:0007669"/>
    <property type="project" value="InterPro"/>
</dbReference>
<dbReference type="HAMAP" id="MF_00150">
    <property type="entry name" value="ArgC_type1"/>
    <property type="match status" value="1"/>
</dbReference>
<dbReference type="STRING" id="222136.BBW65_06240"/>
<keyword evidence="5" id="KW-0963">Cytoplasm</keyword>
<dbReference type="Pfam" id="PF22698">
    <property type="entry name" value="Semialdhyde_dhC_1"/>
    <property type="match status" value="1"/>
</dbReference>
<protein>
    <recommendedName>
        <fullName evidence="5">N-acetyl-gamma-glutamyl-phosphate reductase</fullName>
        <shortName evidence="5">AGPR</shortName>
        <ecNumber evidence="5">1.2.1.38</ecNumber>
    </recommendedName>
    <alternativeName>
        <fullName evidence="5">N-acetyl-glutamate semialdehyde dehydrogenase</fullName>
        <shortName evidence="5">NAGSA dehydrogenase</shortName>
    </alternativeName>
</protein>
<reference evidence="9" key="1">
    <citation type="submission" date="2016-07" db="EMBL/GenBank/DDBJ databases">
        <authorList>
            <person name="Florea S."/>
            <person name="Webb J.S."/>
            <person name="Jaromczyk J."/>
            <person name="Schardl C.L."/>
        </authorList>
    </citation>
    <scope>NUCLEOTIDE SEQUENCE [LARGE SCALE GENOMIC DNA]</scope>
    <source>
        <strain evidence="9">MIT 01-6242</strain>
    </source>
</reference>
<dbReference type="CDD" id="cd17895">
    <property type="entry name" value="AGPR_1_N"/>
    <property type="match status" value="1"/>
</dbReference>
<dbReference type="InterPro" id="IPR050085">
    <property type="entry name" value="AGPR"/>
</dbReference>
<evidence type="ECO:0000256" key="2">
    <source>
        <dbReference type="ARBA" id="ARBA00022605"/>
    </source>
</evidence>
<keyword evidence="4 5" id="KW-0560">Oxidoreductase</keyword>
<sequence length="336" mass="37674">MKKIPVGIIGVGGYTGLELLKLLLTHPYFEVVFLGNTQGQSKASHLYPSLLNVLEQEVQISEASDIASKCELVFLALPHKSAMEFAQKLLEFQVRVIDLSADYRLSLENYERSYTQHLDPKNLSHAIYGLPEYNEDLIKNATLIANPGCYPTATLLALLPFAPYLAEQSVFVDAKSGVSGAGKTPTPNTHYCTINENLFAYSPLQHRHQIEMEEKLSFFGQRKLNIHFVPHLCPVTRGMLVSIYARLHQEIDPLEVLQTHYAHKPFVRIRTQPVEIKNVSGTHFCDIFAKRSGLDLWINSGIDNLLRGASSQAIYNANLMFNLPHDCGIPKIAYVP</sequence>
<dbReference type="GO" id="GO:0006526">
    <property type="term" value="P:L-arginine biosynthetic process"/>
    <property type="evidence" value="ECO:0007669"/>
    <property type="project" value="UniProtKB-UniRule"/>
</dbReference>
<accession>A0A1B1U6M9</accession>
<dbReference type="RefSeq" id="WP_066341135.1">
    <property type="nucleotide sequence ID" value="NZ_CP016503.1"/>
</dbReference>
<dbReference type="CDD" id="cd23934">
    <property type="entry name" value="AGPR_1_C"/>
    <property type="match status" value="1"/>
</dbReference>
<dbReference type="KEGG" id="het:BBW65_06240"/>
<dbReference type="Gene3D" id="3.30.360.10">
    <property type="entry name" value="Dihydrodipicolinate Reductase, domain 2"/>
    <property type="match status" value="1"/>
</dbReference>
<dbReference type="InterPro" id="IPR000534">
    <property type="entry name" value="Semialdehyde_DH_NAD-bd"/>
</dbReference>
<comment type="function">
    <text evidence="5">Catalyzes the NADPH-dependent reduction of N-acetyl-5-glutamyl phosphate to yield N-acetyl-L-glutamate 5-semialdehyde.</text>
</comment>
<dbReference type="AlphaFoldDB" id="A0A1B1U6M9"/>
<feature type="active site" evidence="5 6">
    <location>
        <position position="149"/>
    </location>
</feature>
<keyword evidence="3 5" id="KW-0521">NADP</keyword>
<dbReference type="Gene3D" id="3.40.50.720">
    <property type="entry name" value="NAD(P)-binding Rossmann-like Domain"/>
    <property type="match status" value="1"/>
</dbReference>